<feature type="compositionally biased region" description="Polar residues" evidence="10">
    <location>
        <begin position="498"/>
        <end position="507"/>
    </location>
</feature>
<evidence type="ECO:0000256" key="10">
    <source>
        <dbReference type="SAM" id="MobiDB-lite"/>
    </source>
</evidence>
<evidence type="ECO:0000313" key="11">
    <source>
        <dbReference type="Ensembl" id="ENSUAMP00000032182.1"/>
    </source>
</evidence>
<accession>A0A452SI87</accession>
<dbReference type="InterPro" id="IPR026742">
    <property type="entry name" value="Centrosomal_kizuma"/>
</dbReference>
<reference evidence="11" key="2">
    <citation type="submission" date="2025-08" db="UniProtKB">
        <authorList>
            <consortium name="Ensembl"/>
        </authorList>
    </citation>
    <scope>IDENTIFICATION</scope>
</reference>
<dbReference type="GO" id="GO:0005813">
    <property type="term" value="C:centrosome"/>
    <property type="evidence" value="ECO:0007669"/>
    <property type="project" value="UniProtKB-SubCell"/>
</dbReference>
<comment type="subcellular location">
    <subcellularLocation>
        <location evidence="1">Cytoplasm</location>
        <location evidence="1">Cytoskeleton</location>
        <location evidence="1">Cilium basal body</location>
    </subcellularLocation>
    <subcellularLocation>
        <location evidence="2">Cytoplasm</location>
        <location evidence="2">Cytoskeleton</location>
        <location evidence="2">Microtubule organizing center</location>
        <location evidence="2">Centrosome</location>
    </subcellularLocation>
</comment>
<comment type="function">
    <text evidence="8">Centrosomal protein required for establishing a robust mitotic centrosome architecture that can endure the forces that converge on the centrosomes during spindle formation. Required for stabilizing the expanded pericentriolar material around the centriole.</text>
</comment>
<feature type="compositionally biased region" description="Low complexity" evidence="10">
    <location>
        <begin position="252"/>
        <end position="264"/>
    </location>
</feature>
<feature type="compositionally biased region" description="Basic and acidic residues" evidence="10">
    <location>
        <begin position="135"/>
        <end position="149"/>
    </location>
</feature>
<feature type="compositionally biased region" description="Basic and acidic residues" evidence="10">
    <location>
        <begin position="235"/>
        <end position="245"/>
    </location>
</feature>
<keyword evidence="6" id="KW-0206">Cytoskeleton</keyword>
<reference evidence="11" key="3">
    <citation type="submission" date="2025-09" db="UniProtKB">
        <authorList>
            <consortium name="Ensembl"/>
        </authorList>
    </citation>
    <scope>IDENTIFICATION</scope>
</reference>
<evidence type="ECO:0000313" key="12">
    <source>
        <dbReference type="Proteomes" id="UP000291022"/>
    </source>
</evidence>
<name>A0A452SI87_URSAM</name>
<feature type="region of interest" description="Disordered" evidence="10">
    <location>
        <begin position="498"/>
        <end position="559"/>
    </location>
</feature>
<dbReference type="GO" id="GO:0007051">
    <property type="term" value="P:spindle organization"/>
    <property type="evidence" value="ECO:0007669"/>
    <property type="project" value="Ensembl"/>
</dbReference>
<feature type="compositionally biased region" description="Basic and acidic residues" evidence="10">
    <location>
        <begin position="184"/>
        <end position="196"/>
    </location>
</feature>
<proteinExistence type="inferred from homology"/>
<evidence type="ECO:0000256" key="8">
    <source>
        <dbReference type="ARBA" id="ARBA00024919"/>
    </source>
</evidence>
<dbReference type="GO" id="GO:0019901">
    <property type="term" value="F:protein kinase binding"/>
    <property type="evidence" value="ECO:0007669"/>
    <property type="project" value="Ensembl"/>
</dbReference>
<feature type="region of interest" description="Disordered" evidence="10">
    <location>
        <begin position="46"/>
        <end position="339"/>
    </location>
</feature>
<feature type="compositionally biased region" description="Basic and acidic residues" evidence="10">
    <location>
        <begin position="158"/>
        <end position="177"/>
    </location>
</feature>
<evidence type="ECO:0000256" key="1">
    <source>
        <dbReference type="ARBA" id="ARBA00004120"/>
    </source>
</evidence>
<dbReference type="PANTHER" id="PTHR16299:SF2">
    <property type="entry name" value="CENTROSOMAL PROTEIN KIZUNA"/>
    <property type="match status" value="1"/>
</dbReference>
<evidence type="ECO:0000256" key="9">
    <source>
        <dbReference type="ARBA" id="ARBA00031153"/>
    </source>
</evidence>
<feature type="compositionally biased region" description="Polar residues" evidence="10">
    <location>
        <begin position="46"/>
        <end position="62"/>
    </location>
</feature>
<keyword evidence="5" id="KW-0963">Cytoplasm</keyword>
<sequence>IDTGQYLFCEPVARQAGINSGTAMSRGLYQPATIFMGRQMSAVSSIGGFSTEQKSPQPTKNFSIPDPHSHRQTAQSSNVTDSYVVQTNSDTQRLNKSDKIDGKTSLQIGEETPVTASALSEEEQSHCLQIGSNTRHSESSLSEGKKSAELHSPLQERLSPENRTTDLKCDSSSRSEGSEGEILTQEHIEVKEERARPPVSPIPVSEYCASENKCSQEKDSAWEGISDHLPPGDPESQKPFRKMQEEQEEESLSSSSSSDLTVSVSEDDLIFKSPEPQPNPSDKMEGEDGIEALKLIHSEQEREALSTEKHNCILQTLSSPDSEKESSTNSPTKESEQAPAAALLRAELDQHVATLQEHDNSIREEIATALLKRALTEECDDGSAIHSNESSCSLPSILNDNSGIKEAKPAQWLNSVRTKEQEVSSGCGDESREESMAAKIPITETKAYQLLKQSTLQDNINHTEDRFQKADVSVLQLSGLNIGSGTFQTKTTNKIASEASFSSTEGSPLSRHENEKKLTTNLESKAFWGESDDSNSEIEAALRPRNHNTSADDFDDFYD</sequence>
<feature type="compositionally biased region" description="Basic and acidic residues" evidence="10">
    <location>
        <begin position="294"/>
        <end position="311"/>
    </location>
</feature>
<evidence type="ECO:0000256" key="5">
    <source>
        <dbReference type="ARBA" id="ARBA00022490"/>
    </source>
</evidence>
<comment type="similarity">
    <text evidence="3">Belongs to the kizuna family.</text>
</comment>
<evidence type="ECO:0000256" key="2">
    <source>
        <dbReference type="ARBA" id="ARBA00004300"/>
    </source>
</evidence>
<feature type="compositionally biased region" description="Basic and acidic residues" evidence="10">
    <location>
        <begin position="93"/>
        <end position="102"/>
    </location>
</feature>
<gene>
    <name evidence="11" type="primary">KIZ</name>
</gene>
<reference evidence="12" key="1">
    <citation type="submission" date="2016-06" db="EMBL/GenBank/DDBJ databases">
        <title>De novo assembly and RNA-Seq shows season-dependent expression and editing in black bear kidneys.</title>
        <authorList>
            <person name="Korstanje R."/>
            <person name="Srivastava A."/>
            <person name="Sarsani V.K."/>
            <person name="Sheehan S.M."/>
            <person name="Seger R.L."/>
            <person name="Barter M.E."/>
            <person name="Lindqvist C."/>
            <person name="Brody L.C."/>
            <person name="Mullikin J.C."/>
        </authorList>
    </citation>
    <scope>NUCLEOTIDE SEQUENCE [LARGE SCALE GENOMIC DNA]</scope>
</reference>
<dbReference type="Ensembl" id="ENSUAMT00000035879.1">
    <property type="protein sequence ID" value="ENSUAMP00000032182.1"/>
    <property type="gene ID" value="ENSUAMG00000024603.1"/>
</dbReference>
<protein>
    <recommendedName>
        <fullName evidence="4">Centrosomal protein kizuna</fullName>
    </recommendedName>
    <alternativeName>
        <fullName evidence="9">Polo-like kinase 1 substrate 1</fullName>
    </alternativeName>
</protein>
<dbReference type="PANTHER" id="PTHR16299">
    <property type="entry name" value="CENTROSOMAL PROTEIN KIZUNA"/>
    <property type="match status" value="1"/>
</dbReference>
<dbReference type="AlphaFoldDB" id="A0A452SI87"/>
<dbReference type="GeneTree" id="ENSGT00390000010121"/>
<evidence type="ECO:0000256" key="7">
    <source>
        <dbReference type="ARBA" id="ARBA00023273"/>
    </source>
</evidence>
<feature type="compositionally biased region" description="Polar residues" evidence="10">
    <location>
        <begin position="72"/>
        <end position="92"/>
    </location>
</feature>
<dbReference type="OMA" id="EKEQTHC"/>
<keyword evidence="12" id="KW-1185">Reference proteome</keyword>
<evidence type="ECO:0000256" key="4">
    <source>
        <dbReference type="ARBA" id="ARBA00013872"/>
    </source>
</evidence>
<evidence type="ECO:0000256" key="3">
    <source>
        <dbReference type="ARBA" id="ARBA00010767"/>
    </source>
</evidence>
<organism evidence="11 12">
    <name type="scientific">Ursus americanus</name>
    <name type="common">American black bear</name>
    <name type="synonym">Euarctos americanus</name>
    <dbReference type="NCBI Taxonomy" id="9643"/>
    <lineage>
        <taxon>Eukaryota</taxon>
        <taxon>Metazoa</taxon>
        <taxon>Chordata</taxon>
        <taxon>Craniata</taxon>
        <taxon>Vertebrata</taxon>
        <taxon>Euteleostomi</taxon>
        <taxon>Mammalia</taxon>
        <taxon>Eutheria</taxon>
        <taxon>Laurasiatheria</taxon>
        <taxon>Carnivora</taxon>
        <taxon>Caniformia</taxon>
        <taxon>Ursidae</taxon>
        <taxon>Ursus</taxon>
    </lineage>
</organism>
<dbReference type="Proteomes" id="UP000291022">
    <property type="component" value="Unassembled WGS sequence"/>
</dbReference>
<feature type="region of interest" description="Disordered" evidence="10">
    <location>
        <begin position="416"/>
        <end position="435"/>
    </location>
</feature>
<evidence type="ECO:0000256" key="6">
    <source>
        <dbReference type="ARBA" id="ARBA00023212"/>
    </source>
</evidence>
<dbReference type="STRING" id="9643.ENSUAMP00000032182"/>
<keyword evidence="7" id="KW-0966">Cell projection</keyword>